<proteinExistence type="predicted"/>
<dbReference type="AlphaFoldDB" id="A0A060CE45"/>
<feature type="non-terminal residue" evidence="1">
    <location>
        <position position="140"/>
    </location>
</feature>
<sequence length="140" mass="15895">MTCIGACEKLALSFRHMNEEEDSHIRVVPPLLRQEILSCESIEGNYIHGYMVNSGFSECITSWHVQYPDIPLHFFWDKPDEPEICRIDETLTFHQLDDTGSSCVTCLGAKPMPPQPVLSLYVKLCTWVSLANGSRTYRTG</sequence>
<accession>A0A060CE45</accession>
<protein>
    <submittedName>
        <fullName evidence="1">CAZy families GT1 protein</fullName>
    </submittedName>
</protein>
<name>A0A060CE45_9BACT</name>
<evidence type="ECO:0000313" key="1">
    <source>
        <dbReference type="EMBL" id="AIA93232.1"/>
    </source>
</evidence>
<dbReference type="EMBL" id="KF125896">
    <property type="protein sequence ID" value="AIA93232.1"/>
    <property type="molecule type" value="Genomic_DNA"/>
</dbReference>
<reference evidence="1" key="1">
    <citation type="journal article" date="2013" name="Environ. Microbiol.">
        <title>Seasonally variable intestinal metagenomes of the red palm weevil (Rhynchophorus ferrugineus).</title>
        <authorList>
            <person name="Jia S."/>
            <person name="Zhang X."/>
            <person name="Zhang G."/>
            <person name="Yin A."/>
            <person name="Zhang S."/>
            <person name="Li F."/>
            <person name="Wang L."/>
            <person name="Zhao D."/>
            <person name="Yun Q."/>
            <person name="Tala"/>
            <person name="Wang J."/>
            <person name="Sun G."/>
            <person name="Baabdullah M."/>
            <person name="Yu X."/>
            <person name="Hu S."/>
            <person name="Al-Mssallem I.S."/>
            <person name="Yu J."/>
        </authorList>
    </citation>
    <scope>NUCLEOTIDE SEQUENCE</scope>
</reference>
<organism evidence="1">
    <name type="scientific">uncultured Salinibacter sp</name>
    <dbReference type="NCBI Taxonomy" id="309166"/>
    <lineage>
        <taxon>Bacteria</taxon>
        <taxon>Pseudomonadati</taxon>
        <taxon>Rhodothermota</taxon>
        <taxon>Rhodothermia</taxon>
        <taxon>Rhodothermales</taxon>
        <taxon>Salinibacteraceae</taxon>
        <taxon>Salinibacter</taxon>
        <taxon>environmental samples</taxon>
    </lineage>
</organism>